<evidence type="ECO:0000313" key="2">
    <source>
        <dbReference type="EMBL" id="SPD07855.1"/>
    </source>
</evidence>
<reference evidence="2" key="1">
    <citation type="submission" date="2018-02" db="EMBL/GenBank/DDBJ databases">
        <authorList>
            <person name="Cohen D.B."/>
            <person name="Kent A.D."/>
        </authorList>
    </citation>
    <scope>NUCLEOTIDE SEQUENCE</scope>
</reference>
<name>A0A2N9H7G0_FAGSY</name>
<feature type="transmembrane region" description="Helical" evidence="1">
    <location>
        <begin position="199"/>
        <end position="226"/>
    </location>
</feature>
<keyword evidence="1" id="KW-0472">Membrane</keyword>
<accession>A0A2N9H7G0</accession>
<keyword evidence="1" id="KW-0812">Transmembrane</keyword>
<organism evidence="2">
    <name type="scientific">Fagus sylvatica</name>
    <name type="common">Beechnut</name>
    <dbReference type="NCBI Taxonomy" id="28930"/>
    <lineage>
        <taxon>Eukaryota</taxon>
        <taxon>Viridiplantae</taxon>
        <taxon>Streptophyta</taxon>
        <taxon>Embryophyta</taxon>
        <taxon>Tracheophyta</taxon>
        <taxon>Spermatophyta</taxon>
        <taxon>Magnoliopsida</taxon>
        <taxon>eudicotyledons</taxon>
        <taxon>Gunneridae</taxon>
        <taxon>Pentapetalae</taxon>
        <taxon>rosids</taxon>
        <taxon>fabids</taxon>
        <taxon>Fagales</taxon>
        <taxon>Fagaceae</taxon>
        <taxon>Fagus</taxon>
    </lineage>
</organism>
<gene>
    <name evidence="2" type="ORF">FSB_LOCUS35737</name>
</gene>
<evidence type="ECO:0000256" key="1">
    <source>
        <dbReference type="SAM" id="Phobius"/>
    </source>
</evidence>
<dbReference type="AlphaFoldDB" id="A0A2N9H7G0"/>
<sequence>MISSSSNAHMSLLNNEVKVQFAKYKEILAVVYHFLFLAHTLKTHGAPPFFNGTAGINCFGNTRIHQRIKSFLMDLEVESEFLYLVVLTVVNRLGSQVHVGLGGGRRRPPSGGGPAKGQSQVNSFYGGVGLPKGNGGVQRFPLARRRLALECKGRRKLDCKTHPLRRDEKKRKTLHGGGDGCSDGGGGGSMVEKMVVVEWWRWWMVVVVVVGVGGGGGGCGGGCGWLRRRDRVQRWTDPDRTTSSRHHHPCLLPPSDSPLYLPIWYYMGEFCWKLWVARAPNGLTLFCRHAVAFPVGIETFSDCGCAVGIRFGELFQAEFLSTPLLLG</sequence>
<protein>
    <submittedName>
        <fullName evidence="2">Uncharacterized protein</fullName>
    </submittedName>
</protein>
<dbReference type="EMBL" id="OIVN01002972">
    <property type="protein sequence ID" value="SPD07855.1"/>
    <property type="molecule type" value="Genomic_DNA"/>
</dbReference>
<proteinExistence type="predicted"/>
<keyword evidence="1" id="KW-1133">Transmembrane helix</keyword>